<protein>
    <recommendedName>
        <fullName evidence="3">Carboxypeptidase regulatory-like domain-containing protein</fullName>
    </recommendedName>
</protein>
<reference evidence="2" key="1">
    <citation type="journal article" date="2014" name="Front. Microbiol.">
        <title>High frequency of phylogenetically diverse reductive dehalogenase-homologous genes in deep subseafloor sedimentary metagenomes.</title>
        <authorList>
            <person name="Kawai M."/>
            <person name="Futagami T."/>
            <person name="Toyoda A."/>
            <person name="Takaki Y."/>
            <person name="Nishi S."/>
            <person name="Hori S."/>
            <person name="Arai W."/>
            <person name="Tsubouchi T."/>
            <person name="Morono Y."/>
            <person name="Uchiyama I."/>
            <person name="Ito T."/>
            <person name="Fujiyama A."/>
            <person name="Inagaki F."/>
            <person name="Takami H."/>
        </authorList>
    </citation>
    <scope>NUCLEOTIDE SEQUENCE</scope>
    <source>
        <strain evidence="2">Expedition CK06-06</strain>
    </source>
</reference>
<gene>
    <name evidence="2" type="ORF">S01H4_18259</name>
</gene>
<feature type="non-terminal residue" evidence="2">
    <location>
        <position position="1"/>
    </location>
</feature>
<keyword evidence="1" id="KW-1133">Transmembrane helix</keyword>
<sequence length="270" mass="30549">NINGFEKNINDYANPDKTLSIELTDHFSLNRSIVLLNFTTTFGLKFEEPVGDSWAIDRLVAGRDIRQRLYFISMVTGPPHIFLKNVALYEPGIFYDPGNIRTSSLFNREVQYFDANASIPRQSGLKVIMPYVILGETCPFSITYTATEILKIIVTDMAKMPLVGVNIEILHFGVKYGTYISNKSIQPIHPGTTDENGQLVLYDVPRGNYTVRVIWEGQVATEAIVTTDEEVNYVFTSIPHFPLWIIIFGMISGIILLVGVLFYLKNKKNR</sequence>
<feature type="transmembrane region" description="Helical" evidence="1">
    <location>
        <begin position="241"/>
        <end position="264"/>
    </location>
</feature>
<keyword evidence="1" id="KW-0472">Membrane</keyword>
<proteinExistence type="predicted"/>
<comment type="caution">
    <text evidence="2">The sequence shown here is derived from an EMBL/GenBank/DDBJ whole genome shotgun (WGS) entry which is preliminary data.</text>
</comment>
<dbReference type="SUPFAM" id="SSF49464">
    <property type="entry name" value="Carboxypeptidase regulatory domain-like"/>
    <property type="match status" value="1"/>
</dbReference>
<evidence type="ECO:0000313" key="2">
    <source>
        <dbReference type="EMBL" id="GAG68500.1"/>
    </source>
</evidence>
<keyword evidence="1" id="KW-0812">Transmembrane</keyword>
<organism evidence="2">
    <name type="scientific">marine sediment metagenome</name>
    <dbReference type="NCBI Taxonomy" id="412755"/>
    <lineage>
        <taxon>unclassified sequences</taxon>
        <taxon>metagenomes</taxon>
        <taxon>ecological metagenomes</taxon>
    </lineage>
</organism>
<accession>X0ZFT3</accession>
<dbReference type="AlphaFoldDB" id="X0ZFT3"/>
<evidence type="ECO:0008006" key="3">
    <source>
        <dbReference type="Google" id="ProtNLM"/>
    </source>
</evidence>
<name>X0ZFT3_9ZZZZ</name>
<evidence type="ECO:0000256" key="1">
    <source>
        <dbReference type="SAM" id="Phobius"/>
    </source>
</evidence>
<dbReference type="InterPro" id="IPR008969">
    <property type="entry name" value="CarboxyPept-like_regulatory"/>
</dbReference>
<dbReference type="EMBL" id="BART01008086">
    <property type="protein sequence ID" value="GAG68500.1"/>
    <property type="molecule type" value="Genomic_DNA"/>
</dbReference>